<dbReference type="AlphaFoldDB" id="A0A0W0U8G5"/>
<accession>A0A0W0U8G5</accession>
<gene>
    <name evidence="2" type="ORF">Lfee_0328</name>
    <name evidence="3" type="ORF">NCTC12022_02252</name>
</gene>
<evidence type="ECO:0000313" key="2">
    <source>
        <dbReference type="EMBL" id="KTD03927.1"/>
    </source>
</evidence>
<dbReference type="STRING" id="453.Lfee_0328"/>
<keyword evidence="1" id="KW-0472">Membrane</keyword>
<keyword evidence="1" id="KW-0812">Transmembrane</keyword>
<reference evidence="3 5" key="2">
    <citation type="submission" date="2018-06" db="EMBL/GenBank/DDBJ databases">
        <authorList>
            <consortium name="Pathogen Informatics"/>
            <person name="Doyle S."/>
        </authorList>
    </citation>
    <scope>NUCLEOTIDE SEQUENCE [LARGE SCALE GENOMIC DNA]</scope>
    <source>
        <strain evidence="3 5">NCTC12022</strain>
    </source>
</reference>
<dbReference type="RefSeq" id="WP_058443546.1">
    <property type="nucleotide sequence ID" value="NZ_CAAAHT010000009.1"/>
</dbReference>
<feature type="transmembrane region" description="Helical" evidence="1">
    <location>
        <begin position="27"/>
        <end position="46"/>
    </location>
</feature>
<evidence type="ECO:0000313" key="4">
    <source>
        <dbReference type="Proteomes" id="UP000054698"/>
    </source>
</evidence>
<organism evidence="2 4">
    <name type="scientific">Legionella feeleii</name>
    <dbReference type="NCBI Taxonomy" id="453"/>
    <lineage>
        <taxon>Bacteria</taxon>
        <taxon>Pseudomonadati</taxon>
        <taxon>Pseudomonadota</taxon>
        <taxon>Gammaproteobacteria</taxon>
        <taxon>Legionellales</taxon>
        <taxon>Legionellaceae</taxon>
        <taxon>Legionella</taxon>
    </lineage>
</organism>
<reference evidence="2 4" key="1">
    <citation type="submission" date="2015-11" db="EMBL/GenBank/DDBJ databases">
        <title>Genomic analysis of 38 Legionella species identifies large and diverse effector repertoires.</title>
        <authorList>
            <person name="Burstein D."/>
            <person name="Amaro F."/>
            <person name="Zusman T."/>
            <person name="Lifshitz Z."/>
            <person name="Cohen O."/>
            <person name="Gilbert J.A."/>
            <person name="Pupko T."/>
            <person name="Shuman H.A."/>
            <person name="Segal G."/>
        </authorList>
    </citation>
    <scope>NUCLEOTIDE SEQUENCE [LARGE SCALE GENOMIC DNA]</scope>
    <source>
        <strain evidence="2 4">WO-44C</strain>
    </source>
</reference>
<protein>
    <recommendedName>
        <fullName evidence="6">Transmembrane protein</fullName>
    </recommendedName>
</protein>
<evidence type="ECO:0000256" key="1">
    <source>
        <dbReference type="SAM" id="Phobius"/>
    </source>
</evidence>
<dbReference type="PATRIC" id="fig|453.4.peg.355"/>
<dbReference type="EMBL" id="UASS01000022">
    <property type="protein sequence ID" value="SPX61512.1"/>
    <property type="molecule type" value="Genomic_DNA"/>
</dbReference>
<dbReference type="Pfam" id="PF14316">
    <property type="entry name" value="DUF4381"/>
    <property type="match status" value="1"/>
</dbReference>
<evidence type="ECO:0000313" key="5">
    <source>
        <dbReference type="Proteomes" id="UP000251942"/>
    </source>
</evidence>
<dbReference type="Proteomes" id="UP000054698">
    <property type="component" value="Unassembled WGS sequence"/>
</dbReference>
<keyword evidence="4" id="KW-1185">Reference proteome</keyword>
<dbReference type="InterPro" id="IPR025489">
    <property type="entry name" value="DUF4381"/>
</dbReference>
<dbReference type="Proteomes" id="UP000251942">
    <property type="component" value="Unassembled WGS sequence"/>
</dbReference>
<proteinExistence type="predicted"/>
<dbReference type="EMBL" id="LNYB01000012">
    <property type="protein sequence ID" value="KTD03927.1"/>
    <property type="molecule type" value="Genomic_DNA"/>
</dbReference>
<name>A0A0W0U8G5_9GAMM</name>
<evidence type="ECO:0008006" key="6">
    <source>
        <dbReference type="Google" id="ProtNLM"/>
    </source>
</evidence>
<evidence type="ECO:0000313" key="3">
    <source>
        <dbReference type="EMBL" id="SPX61512.1"/>
    </source>
</evidence>
<keyword evidence="1" id="KW-1133">Transmembrane helix</keyword>
<dbReference type="OrthoDB" id="283083at2"/>
<sequence length="161" mass="18567">MTESPALAKLRDIQLPDPISWWPMAPGWYFLIALVVLGVIFLVYMLRRSYVCGRAKREALQLLNHYQQAYEHVGNSQRSSMEISELLRRVALVYFPREMVAGLQGEAWLAFLNKTAKGVDFNSVRTCLLEAPYQTGKNMDLNPLFICAEKWIKQRRKPCSN</sequence>